<feature type="region of interest" description="Disordered" evidence="1">
    <location>
        <begin position="200"/>
        <end position="359"/>
    </location>
</feature>
<feature type="compositionally biased region" description="Low complexity" evidence="1">
    <location>
        <begin position="321"/>
        <end position="330"/>
    </location>
</feature>
<name>A0A9D3ACU2_9ACTN</name>
<feature type="compositionally biased region" description="Low complexity" evidence="1">
    <location>
        <begin position="215"/>
        <end position="230"/>
    </location>
</feature>
<dbReference type="PRINTS" id="PR01228">
    <property type="entry name" value="EGGSHELL"/>
</dbReference>
<feature type="compositionally biased region" description="Gly residues" evidence="1">
    <location>
        <begin position="265"/>
        <end position="320"/>
    </location>
</feature>
<feature type="transmembrane region" description="Helical" evidence="2">
    <location>
        <begin position="42"/>
        <end position="63"/>
    </location>
</feature>
<feature type="transmembrane region" description="Helical" evidence="2">
    <location>
        <begin position="171"/>
        <end position="193"/>
    </location>
</feature>
<evidence type="ECO:0000313" key="3">
    <source>
        <dbReference type="EMBL" id="HJH43158.1"/>
    </source>
</evidence>
<sequence length="359" mass="33501">MAKREHGEEKRGGLFDDLSVAQVAAGALAAVTSMLLASQIGIYGSVIGVGVGSVVSAVASQLYKKFLQRSADKLRDLAPGEVLPAMKAGKGGREDGAGAAAGVGGGAAAAAGEDAGKTSALPDDGRTAVLKTEPVEVGRTPRLRDAAQEGDVTAWRALAQRDRKKRVKRGALVVSVVSALAAVAVSAVVIYAVSAGEGVGAKTGPLISTSRSQPSSDGGAAGSSADEGGSLNSTDSGDGAKGDPSKDAGNDKGGQSGSDADGSGSNSGSGSGSTSGDGSGSSGSGLGGGSGDASGGGSGGGSSGSGDASGGGSGSGGENGSSGNMSDGDSANGGSGGGSSSGSGSASGANAVYAKPELT</sequence>
<evidence type="ECO:0000256" key="2">
    <source>
        <dbReference type="SAM" id="Phobius"/>
    </source>
</evidence>
<comment type="caution">
    <text evidence="3">The sequence shown here is derived from an EMBL/GenBank/DDBJ whole genome shotgun (WGS) entry which is preliminary data.</text>
</comment>
<feature type="compositionally biased region" description="Basic and acidic residues" evidence="1">
    <location>
        <begin position="238"/>
        <end position="250"/>
    </location>
</feature>
<accession>A0A9D3ACU2</accession>
<reference evidence="3" key="2">
    <citation type="submission" date="2021-09" db="EMBL/GenBank/DDBJ databases">
        <authorList>
            <person name="Gilroy R."/>
        </authorList>
    </citation>
    <scope>NUCLEOTIDE SEQUENCE</scope>
    <source>
        <strain evidence="3">USAMLcec12-2067</strain>
    </source>
</reference>
<gene>
    <name evidence="3" type="ORF">K8V16_05105</name>
</gene>
<evidence type="ECO:0000256" key="1">
    <source>
        <dbReference type="SAM" id="MobiDB-lite"/>
    </source>
</evidence>
<dbReference type="AlphaFoldDB" id="A0A9D3ACU2"/>
<dbReference type="EMBL" id="DYZL01000102">
    <property type="protein sequence ID" value="HJH43158.1"/>
    <property type="molecule type" value="Genomic_DNA"/>
</dbReference>
<dbReference type="Proteomes" id="UP000789325">
    <property type="component" value="Unassembled WGS sequence"/>
</dbReference>
<evidence type="ECO:0000313" key="4">
    <source>
        <dbReference type="Proteomes" id="UP000789325"/>
    </source>
</evidence>
<feature type="compositionally biased region" description="Low complexity" evidence="1">
    <location>
        <begin position="342"/>
        <end position="351"/>
    </location>
</feature>
<keyword evidence="2" id="KW-0472">Membrane</keyword>
<feature type="transmembrane region" description="Helical" evidence="2">
    <location>
        <begin position="12"/>
        <end position="36"/>
    </location>
</feature>
<proteinExistence type="predicted"/>
<organism evidence="3 4">
    <name type="scientific">Rubneribacter badeniensis</name>
    <dbReference type="NCBI Taxonomy" id="2070688"/>
    <lineage>
        <taxon>Bacteria</taxon>
        <taxon>Bacillati</taxon>
        <taxon>Actinomycetota</taxon>
        <taxon>Coriobacteriia</taxon>
        <taxon>Eggerthellales</taxon>
        <taxon>Eggerthellaceae</taxon>
        <taxon>Rubneribacter</taxon>
    </lineage>
</organism>
<keyword evidence="2" id="KW-0812">Transmembrane</keyword>
<keyword evidence="2" id="KW-1133">Transmembrane helix</keyword>
<protein>
    <submittedName>
        <fullName evidence="3">Uncharacterized protein</fullName>
    </submittedName>
</protein>
<feature type="compositionally biased region" description="Gly residues" evidence="1">
    <location>
        <begin position="331"/>
        <end position="341"/>
    </location>
</feature>
<reference evidence="3" key="1">
    <citation type="journal article" date="2021" name="PeerJ">
        <title>Extensive microbial diversity within the chicken gut microbiome revealed by metagenomics and culture.</title>
        <authorList>
            <person name="Gilroy R."/>
            <person name="Ravi A."/>
            <person name="Getino M."/>
            <person name="Pursley I."/>
            <person name="Horton D.L."/>
            <person name="Alikhan N.F."/>
            <person name="Baker D."/>
            <person name="Gharbi K."/>
            <person name="Hall N."/>
            <person name="Watson M."/>
            <person name="Adriaenssens E.M."/>
            <person name="Foster-Nyarko E."/>
            <person name="Jarju S."/>
            <person name="Secka A."/>
            <person name="Antonio M."/>
            <person name="Oren A."/>
            <person name="Chaudhuri R.R."/>
            <person name="La Ragione R."/>
            <person name="Hildebrand F."/>
            <person name="Pallen M.J."/>
        </authorList>
    </citation>
    <scope>NUCLEOTIDE SEQUENCE</scope>
    <source>
        <strain evidence="3">USAMLcec12-2067</strain>
    </source>
</reference>